<reference evidence="1" key="1">
    <citation type="journal article" date="2014" name="Genome Biol. Evol.">
        <title>Comparative genomic analysis of malaria mosquito vector-associated novel pathogen Elizabethkingia anophelis.</title>
        <authorList>
            <person name="Teo J."/>
            <person name="Tan S.Y."/>
            <person name="Liu Y."/>
            <person name="Tay M."/>
            <person name="Ding Y."/>
            <person name="Li Y."/>
            <person name="Kjelleberg S."/>
            <person name="Givskov M."/>
            <person name="Lin R.T."/>
            <person name="Yang L."/>
        </authorList>
    </citation>
    <scope>NUCLEOTIDE SEQUENCE</scope>
</reference>
<reference evidence="1" key="3">
    <citation type="journal article" date="2016" name="Genome Announc.">
        <title>Complete Genome Sequences of Four Strains from the 2015-2016 Elizabethkingia anophelis Outbreak.</title>
        <authorList>
            <person name="Nicholson A.C."/>
            <person name="Whitney A.M."/>
            <person name="Emery B.D."/>
            <person name="Bell M.E."/>
            <person name="Gartin J.T."/>
            <person name="Humrighouse B.W."/>
            <person name="Loparev V.N."/>
            <person name="Batra D."/>
            <person name="Sheth M."/>
            <person name="Rowe L.A."/>
            <person name="Juieng P."/>
            <person name="Knipe K."/>
            <person name="Gulvik C."/>
            <person name="McQuiston J.R."/>
        </authorList>
    </citation>
    <scope>NUCLEOTIDE SEQUENCE</scope>
</reference>
<dbReference type="AlphaFoldDB" id="A0A455ZE28"/>
<reference evidence="1" key="4">
    <citation type="journal article" date="2016" name="Sci. Rep.">
        <title>Genomic epidemiology and global diversity of the emerging bacterial pathogen Elizabethkingia anophelis.</title>
        <authorList>
            <person name="Breurec S."/>
            <person name="Criscuolo A."/>
            <person name="Diancourt L."/>
            <person name="Rendueles O."/>
            <person name="Vandenbogaert M."/>
            <person name="Passet V."/>
            <person name="Caro V."/>
            <person name="Rocha E.P."/>
            <person name="Touchon M."/>
            <person name="Brisse S."/>
        </authorList>
    </citation>
    <scope>NUCLEOTIDE SEQUENCE</scope>
</reference>
<reference evidence="1" key="5">
    <citation type="journal article" date="2017" name="Genome Announc.">
        <title>Complete Circularized Genome Sequences of Four Strains of Elizabethkingia anophelis, Including Two Novel Strains Isolated from Wild-Caught Anopheles sinensis.</title>
        <authorList>
            <person name="Pei D."/>
            <person name="Nicholson A.C."/>
            <person name="Jiang J."/>
            <person name="Chen H."/>
            <person name="Whitney A.M."/>
            <person name="Villarma A."/>
            <person name="Bell M."/>
            <person name="Humrighouse B."/>
            <person name="Rowe L.A."/>
            <person name="Sheth M."/>
            <person name="Batra D."/>
            <person name="Juieng P."/>
            <person name="Loparev V.N."/>
            <person name="McQuiston J.R."/>
            <person name="Lan Y."/>
            <person name="Ma Y."/>
            <person name="Xu J."/>
        </authorList>
    </citation>
    <scope>NUCLEOTIDE SEQUENCE</scope>
</reference>
<organism evidence="1">
    <name type="scientific">Elizabethkingia anophelis</name>
    <dbReference type="NCBI Taxonomy" id="1117645"/>
    <lineage>
        <taxon>Bacteria</taxon>
        <taxon>Pseudomonadati</taxon>
        <taxon>Bacteroidota</taxon>
        <taxon>Flavobacteriia</taxon>
        <taxon>Flavobacteriales</taxon>
        <taxon>Weeksellaceae</taxon>
        <taxon>Elizabethkingia</taxon>
    </lineage>
</organism>
<reference evidence="1" key="6">
    <citation type="journal article" date="2017" name="Nat. Commun.">
        <title>Evolutionary dynamics and genomic features of the Elizabethkingia anophelis 2015 to 2016 Wisconsin outbreak strain.</title>
        <authorList>
            <person name="Perrin A."/>
            <person name="Larsonneur E."/>
            <person name="Nicholson A.C."/>
            <person name="Edwards D.J."/>
            <person name="Gundlach K.M."/>
            <person name="Whitney A.M."/>
            <person name="Gulvik C.A."/>
            <person name="Bell M.E."/>
            <person name="Rendueles O."/>
            <person name="Cury J."/>
            <person name="Hugon P."/>
            <person name="Clermont D."/>
            <person name="Enouf V."/>
            <person name="Loparev V."/>
            <person name="Juieng P."/>
            <person name="Monson T."/>
            <person name="Warshauer D."/>
            <person name="Elbadawi L.I."/>
            <person name="Walters M.S."/>
            <person name="Crist M.B."/>
            <person name="Noble-Wang J."/>
            <person name="Borlaug G."/>
            <person name="Rocha E.P.C."/>
            <person name="Criscuolo A."/>
            <person name="Touchon M."/>
            <person name="Davis J.P."/>
            <person name="Holt K.E."/>
            <person name="McQuiston J.R."/>
            <person name="Brisse S."/>
        </authorList>
    </citation>
    <scope>NUCLEOTIDE SEQUENCE</scope>
</reference>
<evidence type="ECO:0008006" key="2">
    <source>
        <dbReference type="Google" id="ProtNLM"/>
    </source>
</evidence>
<protein>
    <recommendedName>
        <fullName evidence="2">Fibrobacter succinogenes major paralogous domain-containing protein</fullName>
    </recommendedName>
</protein>
<dbReference type="EMBL" id="BK010599">
    <property type="protein sequence ID" value="DAC75072.1"/>
    <property type="molecule type" value="Genomic_DNA"/>
</dbReference>
<reference evidence="1" key="7">
    <citation type="journal article" date="2017" name="Sci. Rep.">
        <title>Genomic features, phylogenetic relationships, and comparative genomics of Elizabethkingia anophelis strain EM361-97 isolated in Taiwan.</title>
        <authorList>
            <person name="Lin J.N."/>
            <person name="Lai C.H."/>
            <person name="Yang C.H."/>
            <person name="Huang Y.H."/>
            <person name="Lin H.H."/>
        </authorList>
    </citation>
    <scope>NUCLEOTIDE SEQUENCE</scope>
</reference>
<reference evidence="1" key="8">
    <citation type="journal article" date="2018" name="J. ISSAAS">
        <title>In Silico Identification of Three Types of Integrative and Conjugative Elements (ICEs) in Elizabethkingia anophelis Strains Isolated from Around the World.</title>
        <authorList>
            <person name="Xu J."/>
            <person name="Pei D."/>
            <person name="Nicholson A."/>
            <person name="Lan Y."/>
            <person name="Xia Q."/>
        </authorList>
    </citation>
    <scope>NUCLEOTIDE SEQUENCE</scope>
</reference>
<reference evidence="1" key="2">
    <citation type="journal article" date="2014" name="PLoS ONE">
        <title>Insights from the genome annotation of Elizabethkingia anophelis from the malaria vector Anopheles gambiae.</title>
        <authorList>
            <person name="Kukutla P."/>
            <person name="Lindberg B.G."/>
            <person name="Pei D."/>
            <person name="Rayl M."/>
            <person name="Yu W."/>
            <person name="Steritz M."/>
            <person name="Faye I."/>
            <person name="Xu J."/>
        </authorList>
    </citation>
    <scope>NUCLEOTIDE SEQUENCE</scope>
</reference>
<name>A0A455ZE28_9FLAO</name>
<accession>A0A455ZE28</accession>
<sequence length="541" mass="58931">MKKNTVFNGLVLCGLISVSSCRSTEIDNSFTAGLSSVKINLLGSEYANSNVSNPVASLNKEAFSSDMKRVSLITPSTVLVAELNSDTSSLKTLATQHKGINTTSSVSGDKLESGLKFRVIAYNKDGIYFTHGDYTIGSHAPPLMLNGGEGYDIIIYSFGTDKLPDINESEMRNINVAKIDNLYDNEYIGKDFMYQKINYTPNGNNSNNTLNFTLRHKLSKITVIVKSSFGDISEIRNASLEPHFGGGKISLSDGRIKADYVSYTVPRFAGPFPSSEQIANPVLINNENTANTFSADVTLLGYTKSVSLSGFKIPSSTNANLVVNMKTCSAYIAPGVLKEFMCHNLGADTSADPFVPSSAIHGAKYQWGAGAEEYGRYISQSTDQFNPGFRPDGYITTSDKADDSWLDTKKTSNDPCPSGFRVPTILDWEGVSSNNPNKERVGTWENGVNNYGAAIYYGTAKSPRTLMIPIAGYRGGLDGVLMYRGARAKYWTSSNYNYGYPDTIGPDPLGKATYFFNEFNVEGRSLEDYMTTGASIRCIAE</sequence>
<evidence type="ECO:0000313" key="1">
    <source>
        <dbReference type="EMBL" id="DAC75072.1"/>
    </source>
</evidence>
<proteinExistence type="predicted"/>
<dbReference type="PROSITE" id="PS51257">
    <property type="entry name" value="PROKAR_LIPOPROTEIN"/>
    <property type="match status" value="1"/>
</dbReference>